<name>A0ABS3JWK5_9BACT</name>
<evidence type="ECO:0000313" key="3">
    <source>
        <dbReference type="Proteomes" id="UP000664628"/>
    </source>
</evidence>
<comment type="caution">
    <text evidence="2">The sequence shown here is derived from an EMBL/GenBank/DDBJ whole genome shotgun (WGS) entry which is preliminary data.</text>
</comment>
<proteinExistence type="predicted"/>
<dbReference type="SUPFAM" id="SSF55486">
    <property type="entry name" value="Metalloproteases ('zincins'), catalytic domain"/>
    <property type="match status" value="1"/>
</dbReference>
<dbReference type="RefSeq" id="WP_207333234.1">
    <property type="nucleotide sequence ID" value="NZ_JAFMYW010000030.1"/>
</dbReference>
<dbReference type="PROSITE" id="PS51257">
    <property type="entry name" value="PROKAR_LIPOPROTEIN"/>
    <property type="match status" value="1"/>
</dbReference>
<protein>
    <recommendedName>
        <fullName evidence="1">Peptidase M43 pregnancy-associated plasma-A domain-containing protein</fullName>
    </recommendedName>
</protein>
<keyword evidence="3" id="KW-1185">Reference proteome</keyword>
<dbReference type="EMBL" id="JAFMYW010000030">
    <property type="protein sequence ID" value="MBO0953282.1"/>
    <property type="molecule type" value="Genomic_DNA"/>
</dbReference>
<dbReference type="InterPro" id="IPR008754">
    <property type="entry name" value="Peptidase_M43"/>
</dbReference>
<sequence>MPRLGKPLIYLLIGLLAAGLLSCQPPEKELPGVARMQIVLAQNQMPKPVYFLEDTTHNRVNFELYYFDASGSFLTLSDKPQFLVNGQPFAGSSYIFTRAGQYTFTARLNNRVCDNQLDLRVSPVREYIDHFVLSSFVPVLNADSVSQLPLSYQLITKQGEFLDPLAYASPRLRADGKELAESNYFATGQAGIHTLQATFLGMASGGLDLTARRAVTYPLVRLPVVIHLAQNVDSLGIDPAKLLAGVNRLYRKAQRTIDPNQADSFLEFYPAPIDPGGRPLALAGLHRLAINNPATREGAVAAINALLQQWCPQRYINVVMGIDWARLYSASRSYAYLPNLPQGPSELTCEDLVKANWSSPPAIYLSDPYQPSILSHELGHFLGLPHTFSSSCPSGPAAFTDLPKHLEALPDASGLKYSCDTHSFRSEYAMDYYVPQLSFTYDQVKLMRRLVEFGGYIPRSPPPAGRRRRTQPIALESGHILF</sequence>
<evidence type="ECO:0000259" key="1">
    <source>
        <dbReference type="Pfam" id="PF05572"/>
    </source>
</evidence>
<evidence type="ECO:0000313" key="2">
    <source>
        <dbReference type="EMBL" id="MBO0953282.1"/>
    </source>
</evidence>
<dbReference type="InterPro" id="IPR024079">
    <property type="entry name" value="MetalloPept_cat_dom_sf"/>
</dbReference>
<feature type="domain" description="Peptidase M43 pregnancy-associated plasma-A" evidence="1">
    <location>
        <begin position="308"/>
        <end position="451"/>
    </location>
</feature>
<reference evidence="2 3" key="1">
    <citation type="submission" date="2021-03" db="EMBL/GenBank/DDBJ databases">
        <title>Fibrella sp. HMF5405 genome sequencing and assembly.</title>
        <authorList>
            <person name="Kang H."/>
            <person name="Kim H."/>
            <person name="Bae S."/>
            <person name="Joh K."/>
        </authorList>
    </citation>
    <scope>NUCLEOTIDE SEQUENCE [LARGE SCALE GENOMIC DNA]</scope>
    <source>
        <strain evidence="2 3">HMF5405</strain>
    </source>
</reference>
<dbReference type="Proteomes" id="UP000664628">
    <property type="component" value="Unassembled WGS sequence"/>
</dbReference>
<accession>A0ABS3JWK5</accession>
<dbReference type="Gene3D" id="3.40.390.10">
    <property type="entry name" value="Collagenase (Catalytic Domain)"/>
    <property type="match status" value="1"/>
</dbReference>
<organism evidence="2 3">
    <name type="scientific">Fibrella forsythiae</name>
    <dbReference type="NCBI Taxonomy" id="2817061"/>
    <lineage>
        <taxon>Bacteria</taxon>
        <taxon>Pseudomonadati</taxon>
        <taxon>Bacteroidota</taxon>
        <taxon>Cytophagia</taxon>
        <taxon>Cytophagales</taxon>
        <taxon>Spirosomataceae</taxon>
        <taxon>Fibrella</taxon>
    </lineage>
</organism>
<dbReference type="Pfam" id="PF05572">
    <property type="entry name" value="Peptidase_M43"/>
    <property type="match status" value="1"/>
</dbReference>
<gene>
    <name evidence="2" type="ORF">J2I46_32230</name>
</gene>